<dbReference type="GO" id="GO:0016787">
    <property type="term" value="F:hydrolase activity"/>
    <property type="evidence" value="ECO:0007669"/>
    <property type="project" value="UniProtKB-KW"/>
</dbReference>
<keyword evidence="4" id="KW-0732">Signal</keyword>
<name>A0ABD1AMT3_CARAN</name>
<dbReference type="AlphaFoldDB" id="A0ABD1AMT3"/>
<evidence type="ECO:0000256" key="3">
    <source>
        <dbReference type="ARBA" id="ARBA00023098"/>
    </source>
</evidence>
<keyword evidence="3" id="KW-0443">Lipid metabolism</keyword>
<accession>A0ABD1AMT3</accession>
<feature type="chain" id="PRO_5044774708" evidence="4">
    <location>
        <begin position="21"/>
        <end position="119"/>
    </location>
</feature>
<dbReference type="PANTHER" id="PTHR46020">
    <property type="entry name" value="OSJNBB0059K02.9 PROTEIN"/>
    <property type="match status" value="1"/>
</dbReference>
<dbReference type="PANTHER" id="PTHR46020:SF32">
    <property type="entry name" value="GDSL ESTERASE_LIPASE"/>
    <property type="match status" value="1"/>
</dbReference>
<evidence type="ECO:0000256" key="2">
    <source>
        <dbReference type="ARBA" id="ARBA00022963"/>
    </source>
</evidence>
<dbReference type="InterPro" id="IPR036514">
    <property type="entry name" value="SGNH_hydro_sf"/>
</dbReference>
<keyword evidence="2" id="KW-0442">Lipid degradation</keyword>
<evidence type="ECO:0000256" key="4">
    <source>
        <dbReference type="SAM" id="SignalP"/>
    </source>
</evidence>
<keyword evidence="6" id="KW-1185">Reference proteome</keyword>
<evidence type="ECO:0000313" key="6">
    <source>
        <dbReference type="Proteomes" id="UP001558713"/>
    </source>
</evidence>
<dbReference type="Gene3D" id="3.40.50.1110">
    <property type="entry name" value="SGNH hydrolase"/>
    <property type="match status" value="1"/>
</dbReference>
<keyword evidence="1" id="KW-0378">Hydrolase</keyword>
<sequence>MYFLMKLFLSFFLFFGGINGVMCSNQLFGPKKTPKLFVFGDSYADTGNTKPNNTEAWKFPYGITFPGKPSGRYSDGLTNTDFLAKVLGAKSPYLYRTHGRKKRAKKRNEFCLRTIQSVQ</sequence>
<comment type="caution">
    <text evidence="5">The sequence shown here is derived from an EMBL/GenBank/DDBJ whole genome shotgun (WGS) entry which is preliminary data.</text>
</comment>
<evidence type="ECO:0000313" key="5">
    <source>
        <dbReference type="EMBL" id="KAL1200176.1"/>
    </source>
</evidence>
<reference evidence="5 6" key="1">
    <citation type="submission" date="2024-04" db="EMBL/GenBank/DDBJ databases">
        <title>Genome assembly C_amara_ONT_v2.</title>
        <authorList>
            <person name="Yant L."/>
            <person name="Moore C."/>
            <person name="Slenker M."/>
        </authorList>
    </citation>
    <scope>NUCLEOTIDE SEQUENCE [LARGE SCALE GENOMIC DNA]</scope>
    <source>
        <tissue evidence="5">Leaf</tissue>
    </source>
</reference>
<protein>
    <submittedName>
        <fullName evidence="5">GDSL esterase/lipase</fullName>
    </submittedName>
</protein>
<feature type="signal peptide" evidence="4">
    <location>
        <begin position="1"/>
        <end position="20"/>
    </location>
</feature>
<organism evidence="5 6">
    <name type="scientific">Cardamine amara subsp. amara</name>
    <dbReference type="NCBI Taxonomy" id="228776"/>
    <lineage>
        <taxon>Eukaryota</taxon>
        <taxon>Viridiplantae</taxon>
        <taxon>Streptophyta</taxon>
        <taxon>Embryophyta</taxon>
        <taxon>Tracheophyta</taxon>
        <taxon>Spermatophyta</taxon>
        <taxon>Magnoliopsida</taxon>
        <taxon>eudicotyledons</taxon>
        <taxon>Gunneridae</taxon>
        <taxon>Pentapetalae</taxon>
        <taxon>rosids</taxon>
        <taxon>malvids</taxon>
        <taxon>Brassicales</taxon>
        <taxon>Brassicaceae</taxon>
        <taxon>Cardamineae</taxon>
        <taxon>Cardamine</taxon>
    </lineage>
</organism>
<dbReference type="GO" id="GO:0016042">
    <property type="term" value="P:lipid catabolic process"/>
    <property type="evidence" value="ECO:0007669"/>
    <property type="project" value="UniProtKB-KW"/>
</dbReference>
<evidence type="ECO:0000256" key="1">
    <source>
        <dbReference type="ARBA" id="ARBA00022801"/>
    </source>
</evidence>
<gene>
    <name evidence="5" type="ORF">V5N11_017064</name>
</gene>
<proteinExistence type="predicted"/>
<dbReference type="Proteomes" id="UP001558713">
    <property type="component" value="Unassembled WGS sequence"/>
</dbReference>
<dbReference type="EMBL" id="JBANAX010000630">
    <property type="protein sequence ID" value="KAL1200176.1"/>
    <property type="molecule type" value="Genomic_DNA"/>
</dbReference>